<evidence type="ECO:0000313" key="2">
    <source>
        <dbReference type="RefSeq" id="XP_040932174.1"/>
    </source>
</evidence>
<dbReference type="Proteomes" id="UP000818029">
    <property type="component" value="Chromosome A09"/>
</dbReference>
<reference evidence="1" key="1">
    <citation type="journal article" date="2020" name="Nat. Genet.">
        <title>Genomic diversifications of five Gossypium allopolyploid species and their impact on cotton improvement.</title>
        <authorList>
            <person name="Chen Z.J."/>
            <person name="Sreedasyam A."/>
            <person name="Ando A."/>
            <person name="Song Q."/>
            <person name="De Santiago L.M."/>
            <person name="Hulse-Kemp A.M."/>
            <person name="Ding M."/>
            <person name="Ye W."/>
            <person name="Kirkbride R.C."/>
            <person name="Jenkins J."/>
            <person name="Plott C."/>
            <person name="Lovell J."/>
            <person name="Lin Y.M."/>
            <person name="Vaughn R."/>
            <person name="Liu B."/>
            <person name="Simpson S."/>
            <person name="Scheffler B.E."/>
            <person name="Wen L."/>
            <person name="Saski C.A."/>
            <person name="Grover C.E."/>
            <person name="Hu G."/>
            <person name="Conover J.L."/>
            <person name="Carlson J.W."/>
            <person name="Shu S."/>
            <person name="Boston L.B."/>
            <person name="Williams M."/>
            <person name="Peterson D.G."/>
            <person name="McGee K."/>
            <person name="Jones D.C."/>
            <person name="Wendel J.F."/>
            <person name="Stelly D.M."/>
            <person name="Grimwood J."/>
            <person name="Schmutz J."/>
        </authorList>
    </citation>
    <scope>NUCLEOTIDE SEQUENCE [LARGE SCALE GENOMIC DNA]</scope>
    <source>
        <strain evidence="1">cv. TM-1</strain>
    </source>
</reference>
<name>A0ABM2YNS6_GOSHI</name>
<proteinExistence type="predicted"/>
<evidence type="ECO:0000313" key="1">
    <source>
        <dbReference type="Proteomes" id="UP000818029"/>
    </source>
</evidence>
<reference evidence="2" key="2">
    <citation type="submission" date="2025-08" db="UniProtKB">
        <authorList>
            <consortium name="RefSeq"/>
        </authorList>
    </citation>
    <scope>IDENTIFICATION</scope>
</reference>
<dbReference type="Gene3D" id="3.40.50.2000">
    <property type="entry name" value="Glycogen Phosphorylase B"/>
    <property type="match status" value="2"/>
</dbReference>
<dbReference type="GeneID" id="107960506"/>
<protein>
    <submittedName>
        <fullName evidence="2">Flavonol 3-O-glucosyltransferase UGT89B1-like</fullName>
    </submittedName>
</protein>
<dbReference type="PANTHER" id="PTHR48044:SF21">
    <property type="entry name" value="GLYCOSYLTRANSFERASE"/>
    <property type="match status" value="1"/>
</dbReference>
<dbReference type="PANTHER" id="PTHR48044">
    <property type="entry name" value="GLYCOSYLTRANSFERASE"/>
    <property type="match status" value="1"/>
</dbReference>
<organism evidence="1 2">
    <name type="scientific">Gossypium hirsutum</name>
    <name type="common">Upland cotton</name>
    <name type="synonym">Gossypium mexicanum</name>
    <dbReference type="NCBI Taxonomy" id="3635"/>
    <lineage>
        <taxon>Eukaryota</taxon>
        <taxon>Viridiplantae</taxon>
        <taxon>Streptophyta</taxon>
        <taxon>Embryophyta</taxon>
        <taxon>Tracheophyta</taxon>
        <taxon>Spermatophyta</taxon>
        <taxon>Magnoliopsida</taxon>
        <taxon>eudicotyledons</taxon>
        <taxon>Gunneridae</taxon>
        <taxon>Pentapetalae</taxon>
        <taxon>rosids</taxon>
        <taxon>malvids</taxon>
        <taxon>Malvales</taxon>
        <taxon>Malvaceae</taxon>
        <taxon>Malvoideae</taxon>
        <taxon>Gossypium</taxon>
    </lineage>
</organism>
<gene>
    <name evidence="2" type="primary">LOC107960506</name>
</gene>
<dbReference type="SUPFAM" id="SSF53756">
    <property type="entry name" value="UDP-Glycosyltransferase/glycogen phosphorylase"/>
    <property type="match status" value="1"/>
</dbReference>
<keyword evidence="1" id="KW-1185">Reference proteome</keyword>
<dbReference type="RefSeq" id="XP_040932174.1">
    <property type="nucleotide sequence ID" value="XM_041076240.1"/>
</dbReference>
<accession>A0ABM2YNS6</accession>
<sequence>MAKSAYSIQFSALYEVLDDYEYKTAWDLIEYCEKRNMQSSLICETEEKVQNEALDQFVDGYVDSDFAGDLNKRHSTTGYRWPYSSPHRFHPLAPPSWLKSHPQEPSLSQSHPFFSLFFKQWSNSNPSLLSYPSIPFGVENLQDVPISFVPYFVEAMAELYDLLFQRFQTHQSPPVAISFRGYPCSFNIVNDASLQNFTARSLLPSIRSWEHHFQYVFGEDSDKMEISKEFTNHDRIWAVGPLLPIKATNNERGAPSSIPRGQVIEWLDSCNRDNSVVLIGFGTQISLTKLQMEAVASSLEESRFHFIWDIKGDSQNLVPLGFEERLAGKVLMIKGWVPQHAVMEH</sequence>